<dbReference type="PANTHER" id="PTHR44942:SF4">
    <property type="entry name" value="METHYLTRANSFERASE TYPE 11 DOMAIN-CONTAINING PROTEIN"/>
    <property type="match status" value="1"/>
</dbReference>
<reference evidence="4 5" key="1">
    <citation type="submission" date="2016-12" db="EMBL/GenBank/DDBJ databases">
        <authorList>
            <person name="Song W.-J."/>
            <person name="Kurnit D.M."/>
        </authorList>
    </citation>
    <scope>NUCLEOTIDE SEQUENCE [LARGE SCALE GENOMIC DNA]</scope>
    <source>
        <strain evidence="4 5">DSM 12503</strain>
    </source>
</reference>
<dbReference type="GO" id="GO:0032259">
    <property type="term" value="P:methylation"/>
    <property type="evidence" value="ECO:0007669"/>
    <property type="project" value="UniProtKB-KW"/>
</dbReference>
<keyword evidence="2 4" id="KW-0808">Transferase</keyword>
<dbReference type="Proteomes" id="UP000184612">
    <property type="component" value="Unassembled WGS sequence"/>
</dbReference>
<dbReference type="Gene3D" id="3.40.50.150">
    <property type="entry name" value="Vaccinia Virus protein VP39"/>
    <property type="match status" value="1"/>
</dbReference>
<feature type="domain" description="Methyltransferase" evidence="3">
    <location>
        <begin position="42"/>
        <end position="131"/>
    </location>
</feature>
<sequence>MDLRFTFNEDVLNYDRMRPTYVKELYEDIIQFSNLDSKKNALEIGIGTGQATLPFLSTGCKLTAVELGEDMAEFTKEKFAKFHNFDVIHSDFENVNLKNDNYDLIYSATAFHWIPQEVGYSKVLNFLKSGGVMALFWNHPSRTENELDFAMQEVYNKYRSIYNSTVHKFSEEKCLEIAETIRKYGFVDVEYKLYHQTRFFDAPQYMSLLNTYSDHRARQEETRILIESELSNAINNFGGKIDIKDTIDLYLARKP</sequence>
<dbReference type="CDD" id="cd02440">
    <property type="entry name" value="AdoMet_MTases"/>
    <property type="match status" value="1"/>
</dbReference>
<dbReference type="Pfam" id="PF13649">
    <property type="entry name" value="Methyltransf_25"/>
    <property type="match status" value="1"/>
</dbReference>
<evidence type="ECO:0000259" key="3">
    <source>
        <dbReference type="Pfam" id="PF13649"/>
    </source>
</evidence>
<organism evidence="4 5">
    <name type="scientific">Anaerocolumna xylanovorans DSM 12503</name>
    <dbReference type="NCBI Taxonomy" id="1121345"/>
    <lineage>
        <taxon>Bacteria</taxon>
        <taxon>Bacillati</taxon>
        <taxon>Bacillota</taxon>
        <taxon>Clostridia</taxon>
        <taxon>Lachnospirales</taxon>
        <taxon>Lachnospiraceae</taxon>
        <taxon>Anaerocolumna</taxon>
    </lineage>
</organism>
<accession>A0A1M7YIU4</accession>
<evidence type="ECO:0000256" key="1">
    <source>
        <dbReference type="ARBA" id="ARBA00022603"/>
    </source>
</evidence>
<dbReference type="SUPFAM" id="SSF53335">
    <property type="entry name" value="S-adenosyl-L-methionine-dependent methyltransferases"/>
    <property type="match status" value="1"/>
</dbReference>
<dbReference type="AlphaFoldDB" id="A0A1M7YIU4"/>
<name>A0A1M7YIU4_9FIRM</name>
<evidence type="ECO:0000313" key="5">
    <source>
        <dbReference type="Proteomes" id="UP000184612"/>
    </source>
</evidence>
<evidence type="ECO:0000256" key="2">
    <source>
        <dbReference type="ARBA" id="ARBA00022679"/>
    </source>
</evidence>
<protein>
    <submittedName>
        <fullName evidence="4">Methyltransferase domain-containing protein</fullName>
    </submittedName>
</protein>
<dbReference type="InterPro" id="IPR029063">
    <property type="entry name" value="SAM-dependent_MTases_sf"/>
</dbReference>
<dbReference type="STRING" id="1121345.SAMN02745217_03704"/>
<dbReference type="RefSeq" id="WP_073590345.1">
    <property type="nucleotide sequence ID" value="NZ_FRFD01000011.1"/>
</dbReference>
<dbReference type="OrthoDB" id="9797252at2"/>
<dbReference type="EMBL" id="FRFD01000011">
    <property type="protein sequence ID" value="SHO52530.1"/>
    <property type="molecule type" value="Genomic_DNA"/>
</dbReference>
<dbReference type="InterPro" id="IPR051052">
    <property type="entry name" value="Diverse_substrate_MTase"/>
</dbReference>
<gene>
    <name evidence="4" type="ORF">SAMN02745217_03704</name>
</gene>
<dbReference type="GO" id="GO:0008168">
    <property type="term" value="F:methyltransferase activity"/>
    <property type="evidence" value="ECO:0007669"/>
    <property type="project" value="UniProtKB-KW"/>
</dbReference>
<dbReference type="PANTHER" id="PTHR44942">
    <property type="entry name" value="METHYLTRANSF_11 DOMAIN-CONTAINING PROTEIN"/>
    <property type="match status" value="1"/>
</dbReference>
<proteinExistence type="predicted"/>
<dbReference type="InterPro" id="IPR041698">
    <property type="entry name" value="Methyltransf_25"/>
</dbReference>
<evidence type="ECO:0000313" key="4">
    <source>
        <dbReference type="EMBL" id="SHO52530.1"/>
    </source>
</evidence>
<keyword evidence="5" id="KW-1185">Reference proteome</keyword>
<keyword evidence="1 4" id="KW-0489">Methyltransferase</keyword>